<keyword evidence="1" id="KW-1133">Transmembrane helix</keyword>
<evidence type="ECO:0000313" key="2">
    <source>
        <dbReference type="EMBL" id="PIP56742.1"/>
    </source>
</evidence>
<keyword evidence="1" id="KW-0812">Transmembrane</keyword>
<organism evidence="2 3">
    <name type="scientific">candidate division WWE3 bacterium CG22_combo_CG10-13_8_21_14_all_39_12</name>
    <dbReference type="NCBI Taxonomy" id="1975094"/>
    <lineage>
        <taxon>Bacteria</taxon>
        <taxon>Katanobacteria</taxon>
    </lineage>
</organism>
<gene>
    <name evidence="2" type="ORF">COX05_01405</name>
</gene>
<feature type="transmembrane region" description="Helical" evidence="1">
    <location>
        <begin position="60"/>
        <end position="87"/>
    </location>
</feature>
<comment type="caution">
    <text evidence="2">The sequence shown here is derived from an EMBL/GenBank/DDBJ whole genome shotgun (WGS) entry which is preliminary data.</text>
</comment>
<proteinExistence type="predicted"/>
<feature type="transmembrane region" description="Helical" evidence="1">
    <location>
        <begin position="6"/>
        <end position="23"/>
    </location>
</feature>
<protein>
    <submittedName>
        <fullName evidence="2">Uncharacterized protein</fullName>
    </submittedName>
</protein>
<dbReference type="AlphaFoldDB" id="A0A2H0BGD4"/>
<sequence>MSYVTFAVLALVNLALGYAGAWFTERKIVPEFKRIKGSPMASILLTFLFSAIVITKDTTYNIFSLTIPSDYVFLCIFSFGLLGYYIAGKTIKPLPQTVKDTSQTSQPPEQL</sequence>
<feature type="transmembrane region" description="Helical" evidence="1">
    <location>
        <begin position="35"/>
        <end position="54"/>
    </location>
</feature>
<evidence type="ECO:0000313" key="3">
    <source>
        <dbReference type="Proteomes" id="UP000228495"/>
    </source>
</evidence>
<keyword evidence="1" id="KW-0472">Membrane</keyword>
<reference evidence="2 3" key="1">
    <citation type="submission" date="2017-09" db="EMBL/GenBank/DDBJ databases">
        <title>Depth-based differentiation of microbial function through sediment-hosted aquifers and enrichment of novel symbionts in the deep terrestrial subsurface.</title>
        <authorList>
            <person name="Probst A.J."/>
            <person name="Ladd B."/>
            <person name="Jarett J.K."/>
            <person name="Geller-Mcgrath D.E."/>
            <person name="Sieber C.M."/>
            <person name="Emerson J.B."/>
            <person name="Anantharaman K."/>
            <person name="Thomas B.C."/>
            <person name="Malmstrom R."/>
            <person name="Stieglmeier M."/>
            <person name="Klingl A."/>
            <person name="Woyke T."/>
            <person name="Ryan C.M."/>
            <person name="Banfield J.F."/>
        </authorList>
    </citation>
    <scope>NUCLEOTIDE SEQUENCE [LARGE SCALE GENOMIC DNA]</scope>
    <source>
        <strain evidence="2">CG22_combo_CG10-13_8_21_14_all_39_12</strain>
    </source>
</reference>
<dbReference type="EMBL" id="PCSU01000019">
    <property type="protein sequence ID" value="PIP56742.1"/>
    <property type="molecule type" value="Genomic_DNA"/>
</dbReference>
<name>A0A2H0BGD4_UNCKA</name>
<accession>A0A2H0BGD4</accession>
<evidence type="ECO:0000256" key="1">
    <source>
        <dbReference type="SAM" id="Phobius"/>
    </source>
</evidence>
<dbReference type="Proteomes" id="UP000228495">
    <property type="component" value="Unassembled WGS sequence"/>
</dbReference>